<evidence type="ECO:0000313" key="2">
    <source>
        <dbReference type="Proteomes" id="UP000460718"/>
    </source>
</evidence>
<dbReference type="Proteomes" id="UP000460718">
    <property type="component" value="Unassembled WGS sequence"/>
</dbReference>
<organism evidence="1 2">
    <name type="scientific">Phytophthora fragariae</name>
    <dbReference type="NCBI Taxonomy" id="53985"/>
    <lineage>
        <taxon>Eukaryota</taxon>
        <taxon>Sar</taxon>
        <taxon>Stramenopiles</taxon>
        <taxon>Oomycota</taxon>
        <taxon>Peronosporomycetes</taxon>
        <taxon>Peronosporales</taxon>
        <taxon>Peronosporaceae</taxon>
        <taxon>Phytophthora</taxon>
    </lineage>
</organism>
<comment type="caution">
    <text evidence="1">The sequence shown here is derived from an EMBL/GenBank/DDBJ whole genome shotgun (WGS) entry which is preliminary data.</text>
</comment>
<evidence type="ECO:0000313" key="1">
    <source>
        <dbReference type="EMBL" id="KAE8972924.1"/>
    </source>
</evidence>
<dbReference type="EMBL" id="QXFW01003113">
    <property type="protein sequence ID" value="KAE8972924.1"/>
    <property type="molecule type" value="Genomic_DNA"/>
</dbReference>
<gene>
    <name evidence="1" type="ORF">PF011_g25461</name>
</gene>
<proteinExistence type="predicted"/>
<accession>A0A6A3HXG3</accession>
<reference evidence="1 2" key="1">
    <citation type="submission" date="2018-09" db="EMBL/GenBank/DDBJ databases">
        <title>Genomic investigation of the strawberry pathogen Phytophthora fragariae indicates pathogenicity is determined by transcriptional variation in three key races.</title>
        <authorList>
            <person name="Adams T.M."/>
            <person name="Armitage A.D."/>
            <person name="Sobczyk M.K."/>
            <person name="Bates H.J."/>
            <person name="Dunwell J.M."/>
            <person name="Nellist C.F."/>
            <person name="Harrison R.J."/>
        </authorList>
    </citation>
    <scope>NUCLEOTIDE SEQUENCE [LARGE SCALE GENOMIC DNA]</scope>
    <source>
        <strain evidence="1 2">SCRP245</strain>
    </source>
</reference>
<protein>
    <submittedName>
        <fullName evidence="1">Uncharacterized protein</fullName>
    </submittedName>
</protein>
<dbReference type="AlphaFoldDB" id="A0A6A3HXG3"/>
<name>A0A6A3HXG3_9STRA</name>
<sequence>MVKSKLPVIWQPTAEYAVLASVRKMHEMGPTVTPTTRGMRLGSMCCRCWSRMTMPAP</sequence>